<feature type="compositionally biased region" description="Basic and acidic residues" evidence="3">
    <location>
        <begin position="25"/>
        <end position="44"/>
    </location>
</feature>
<evidence type="ECO:0000256" key="2">
    <source>
        <dbReference type="ARBA" id="ARBA00022942"/>
    </source>
</evidence>
<name>A0A9W7FB81_9STRA</name>
<dbReference type="GO" id="GO:0042176">
    <property type="term" value="P:regulation of protein catabolic process"/>
    <property type="evidence" value="ECO:0007669"/>
    <property type="project" value="InterPro"/>
</dbReference>
<evidence type="ECO:0000259" key="4">
    <source>
        <dbReference type="Pfam" id="PF17781"/>
    </source>
</evidence>
<dbReference type="PIRSF" id="PIRSF015965">
    <property type="entry name" value="26S_Psome_Rpn1"/>
    <property type="match status" value="1"/>
</dbReference>
<dbReference type="SUPFAM" id="SSF48371">
    <property type="entry name" value="ARM repeat"/>
    <property type="match status" value="1"/>
</dbReference>
<dbReference type="InterPro" id="IPR040892">
    <property type="entry name" value="RPN1_N"/>
</dbReference>
<feature type="domain" description="26S proteasome non-ATPase regulatory subunit RPN1 C-terminal" evidence="5">
    <location>
        <begin position="854"/>
        <end position="907"/>
    </location>
</feature>
<dbReference type="Pfam" id="PF17781">
    <property type="entry name" value="RPN1_RPN2_N"/>
    <property type="match status" value="1"/>
</dbReference>
<dbReference type="InterPro" id="IPR016024">
    <property type="entry name" value="ARM-type_fold"/>
</dbReference>
<evidence type="ECO:0000256" key="3">
    <source>
        <dbReference type="SAM" id="MobiDB-lite"/>
    </source>
</evidence>
<dbReference type="GO" id="GO:0030234">
    <property type="term" value="F:enzyme regulator activity"/>
    <property type="evidence" value="ECO:0007669"/>
    <property type="project" value="InterPro"/>
</dbReference>
<dbReference type="GO" id="GO:0034515">
    <property type="term" value="C:proteasome storage granule"/>
    <property type="evidence" value="ECO:0007669"/>
    <property type="project" value="TreeGrafter"/>
</dbReference>
<evidence type="ECO:0000313" key="7">
    <source>
        <dbReference type="Proteomes" id="UP001165122"/>
    </source>
</evidence>
<sequence length="917" mass="99986">MLVILIRMGSIILDENDSEPPKTPAKPENKSKKDEKNDEPQLSEEDKLLQSTLHDSVDILCAPDTKTDIAGRAIATISNEVKSSTGSMTSVPKPLKFLKPKYEDLLTFYNKITDEDPNKINAGRLVSALSMTMGEEGSVLSIRLEVQKLEKKKEHEALSTWGHEYVRSLTGSVGVEWGKRIEDAKPTDDLTPLVEEMVEYYLSKSGESAAVDLLVETGGVGSLEKMLEGKKVDNVNRLTLYLIKTSDYIDDPERSEILGTAERLFEKEGLYNDSLRVALKRGAGEERVKELFEKAAEDTTLCKQMACLLGRERYNFDAEDVLSDKFDDDLKETLNNLIGNENKSEFFLNLGRDLDVVEAKTPEDIYKSHLSETAGFKRGGEKVQVDSARGNLASTFVNGLVNAGFCSDKLLTVEDADWLYKNKEHGMLSATASIGSIMMWNVEEGLTTIDKYLYSNEEMVKAGACLGVGILCSGVRNEADPAMALLQEHCEGSNGVMRNASVEGLGIAYAGSGREEVGDILKAVIEDEKAEMTLVGLAGLSLGHVFVKGLEGAEEAGACIVQKLMEASDNDLDNAHAKLLCLGLGLLFLGKGAQADAMIEACKTIEHKIGKFAINTISSCAYAGSGNVLKVQEMLHECAEHIEEGENAAHQAVAAIGVALITMGEEVGSEMALRAFDHLLHYCELPIKRAVPLALALSNVSTADYTIIDQLSRLSHHEDEQISQNAIIGLGIVSAGTNNSRVAGLLRGLSDFYNKEAGHMFCVRVAQGFLHMGKGLIGINPWHSDGLLMNGPAVGGILAVIYSCIDMKATLLDKTHYILFYLTSAMNPRMLVTVDEEMEWKPTTVRVGQKVDTVGAPGKPKTITGFQTHTSPVLLSVKERAELGTEEFLQVSSVLEGTVIVKKNPDWEQPEPEEKKK</sequence>
<proteinExistence type="predicted"/>
<dbReference type="Proteomes" id="UP001165122">
    <property type="component" value="Unassembled WGS sequence"/>
</dbReference>
<gene>
    <name evidence="6" type="ORF">TrLO_g4731</name>
</gene>
<keyword evidence="2" id="KW-0647">Proteasome</keyword>
<reference evidence="7" key="1">
    <citation type="journal article" date="2023" name="Commun. Biol.">
        <title>Genome analysis of Parmales, the sister group of diatoms, reveals the evolutionary specialization of diatoms from phago-mixotrophs to photoautotrophs.</title>
        <authorList>
            <person name="Ban H."/>
            <person name="Sato S."/>
            <person name="Yoshikawa S."/>
            <person name="Yamada K."/>
            <person name="Nakamura Y."/>
            <person name="Ichinomiya M."/>
            <person name="Sato N."/>
            <person name="Blanc-Mathieu R."/>
            <person name="Endo H."/>
            <person name="Kuwata A."/>
            <person name="Ogata H."/>
        </authorList>
    </citation>
    <scope>NUCLEOTIDE SEQUENCE [LARGE SCALE GENOMIC DNA]</scope>
    <source>
        <strain evidence="7">NIES 3700</strain>
    </source>
</reference>
<dbReference type="EMBL" id="BRXW01000131">
    <property type="protein sequence ID" value="GMI08969.1"/>
    <property type="molecule type" value="Genomic_DNA"/>
</dbReference>
<dbReference type="GO" id="GO:0005634">
    <property type="term" value="C:nucleus"/>
    <property type="evidence" value="ECO:0007669"/>
    <property type="project" value="TreeGrafter"/>
</dbReference>
<dbReference type="GO" id="GO:0008540">
    <property type="term" value="C:proteasome regulatory particle, base subcomplex"/>
    <property type="evidence" value="ECO:0007669"/>
    <property type="project" value="TreeGrafter"/>
</dbReference>
<dbReference type="InterPro" id="IPR011989">
    <property type="entry name" value="ARM-like"/>
</dbReference>
<keyword evidence="1" id="KW-0677">Repeat</keyword>
<comment type="caution">
    <text evidence="6">The sequence shown here is derived from an EMBL/GenBank/DDBJ whole genome shotgun (WGS) entry which is preliminary data.</text>
</comment>
<evidence type="ECO:0000259" key="5">
    <source>
        <dbReference type="Pfam" id="PF18051"/>
    </source>
</evidence>
<accession>A0A9W7FB81</accession>
<evidence type="ECO:0000313" key="6">
    <source>
        <dbReference type="EMBL" id="GMI08969.1"/>
    </source>
</evidence>
<dbReference type="GO" id="GO:0043161">
    <property type="term" value="P:proteasome-mediated ubiquitin-dependent protein catabolic process"/>
    <property type="evidence" value="ECO:0007669"/>
    <property type="project" value="TreeGrafter"/>
</dbReference>
<dbReference type="Gene3D" id="1.25.10.10">
    <property type="entry name" value="Leucine-rich Repeat Variant"/>
    <property type="match status" value="1"/>
</dbReference>
<dbReference type="InterPro" id="IPR016643">
    <property type="entry name" value="26S_Psome_Rpn1"/>
</dbReference>
<keyword evidence="7" id="KW-1185">Reference proteome</keyword>
<feature type="domain" description="RPN1 N-terminal" evidence="4">
    <location>
        <begin position="64"/>
        <end position="371"/>
    </location>
</feature>
<dbReference type="PANTHER" id="PTHR10943:SF1">
    <property type="entry name" value="26S PROTEASOME NON-ATPASE REGULATORY SUBUNIT 2"/>
    <property type="match status" value="1"/>
</dbReference>
<dbReference type="PANTHER" id="PTHR10943">
    <property type="entry name" value="26S PROTEASOME NON-ATPASE REGULATORY SUBUNIT"/>
    <property type="match status" value="1"/>
</dbReference>
<protein>
    <recommendedName>
        <fullName evidence="8">26S proteasome non-ATPase regulatory subunit 2 homolog</fullName>
    </recommendedName>
</protein>
<dbReference type="Pfam" id="PF18051">
    <property type="entry name" value="RPN1_C"/>
    <property type="match status" value="1"/>
</dbReference>
<organism evidence="6 7">
    <name type="scientific">Triparma laevis f. longispina</name>
    <dbReference type="NCBI Taxonomy" id="1714387"/>
    <lineage>
        <taxon>Eukaryota</taxon>
        <taxon>Sar</taxon>
        <taxon>Stramenopiles</taxon>
        <taxon>Ochrophyta</taxon>
        <taxon>Bolidophyceae</taxon>
        <taxon>Parmales</taxon>
        <taxon>Triparmaceae</taxon>
        <taxon>Triparma</taxon>
    </lineage>
</organism>
<evidence type="ECO:0008006" key="8">
    <source>
        <dbReference type="Google" id="ProtNLM"/>
    </source>
</evidence>
<dbReference type="AlphaFoldDB" id="A0A9W7FB81"/>
<evidence type="ECO:0000256" key="1">
    <source>
        <dbReference type="ARBA" id="ARBA00022737"/>
    </source>
</evidence>
<dbReference type="InterPro" id="IPR041433">
    <property type="entry name" value="RPN1_C"/>
</dbReference>
<feature type="region of interest" description="Disordered" evidence="3">
    <location>
        <begin position="14"/>
        <end position="44"/>
    </location>
</feature>
<dbReference type="OrthoDB" id="10252509at2759"/>